<comment type="similarity">
    <text evidence="2">Belongs to the HIBADH-related family. 3-hydroxyisobutyrate dehydrogenase subfamily.</text>
</comment>
<comment type="catalytic activity">
    <reaction evidence="7">
        <text>3-hydroxy-2-methylpropanoate + NAD(+) = 2-methyl-3-oxopropanoate + NADH + H(+)</text>
        <dbReference type="Rhea" id="RHEA:17681"/>
        <dbReference type="ChEBI" id="CHEBI:11805"/>
        <dbReference type="ChEBI" id="CHEBI:15378"/>
        <dbReference type="ChEBI" id="CHEBI:57540"/>
        <dbReference type="ChEBI" id="CHEBI:57700"/>
        <dbReference type="ChEBI" id="CHEBI:57945"/>
        <dbReference type="EC" id="1.1.1.31"/>
    </reaction>
</comment>
<evidence type="ECO:0000313" key="11">
    <source>
        <dbReference type="EMBL" id="KAF9878255.1"/>
    </source>
</evidence>
<dbReference type="InterPro" id="IPR029154">
    <property type="entry name" value="HIBADH-like_NADP-bd"/>
</dbReference>
<feature type="domain" description="6-phosphogluconate dehydrogenase NADP-binding" evidence="9">
    <location>
        <begin position="4"/>
        <end position="174"/>
    </location>
</feature>
<dbReference type="InterPro" id="IPR006115">
    <property type="entry name" value="6PGDH_NADP-bd"/>
</dbReference>
<evidence type="ECO:0000256" key="6">
    <source>
        <dbReference type="ARBA" id="ARBA00023027"/>
    </source>
</evidence>
<proteinExistence type="inferred from homology"/>
<dbReference type="InterPro" id="IPR013328">
    <property type="entry name" value="6PGD_dom2"/>
</dbReference>
<reference evidence="11" key="2">
    <citation type="submission" date="2020-11" db="EMBL/GenBank/DDBJ databases">
        <title>Whole genome sequencing of Colletotrichum sp.</title>
        <authorList>
            <person name="Li H."/>
        </authorList>
    </citation>
    <scope>NUCLEOTIDE SEQUENCE</scope>
    <source>
        <strain evidence="11">CkLH20</strain>
    </source>
</reference>
<evidence type="ECO:0000259" key="10">
    <source>
        <dbReference type="Pfam" id="PF14833"/>
    </source>
</evidence>
<dbReference type="AlphaFoldDB" id="A0A9P6I938"/>
<dbReference type="GO" id="GO:0051287">
    <property type="term" value="F:NAD binding"/>
    <property type="evidence" value="ECO:0007669"/>
    <property type="project" value="InterPro"/>
</dbReference>
<evidence type="ECO:0000256" key="8">
    <source>
        <dbReference type="PIRSR" id="PIRSR000103-1"/>
    </source>
</evidence>
<evidence type="ECO:0000256" key="1">
    <source>
        <dbReference type="ARBA" id="ARBA00005109"/>
    </source>
</evidence>
<dbReference type="FunFam" id="3.40.50.720:FF:000746">
    <property type="entry name" value="3-hydroxyisobutyrate dehydrogenase, mitochondrial"/>
    <property type="match status" value="1"/>
</dbReference>
<dbReference type="SUPFAM" id="SSF51735">
    <property type="entry name" value="NAD(P)-binding Rossmann-fold domains"/>
    <property type="match status" value="1"/>
</dbReference>
<dbReference type="GO" id="GO:0005739">
    <property type="term" value="C:mitochondrion"/>
    <property type="evidence" value="ECO:0007669"/>
    <property type="project" value="TreeGrafter"/>
</dbReference>
<accession>A0A9P6I938</accession>
<evidence type="ECO:0000256" key="3">
    <source>
        <dbReference type="ARBA" id="ARBA00012991"/>
    </source>
</evidence>
<feature type="domain" description="3-hydroxyisobutyrate dehydrogenase-like NAD-binding" evidence="10">
    <location>
        <begin position="179"/>
        <end position="304"/>
    </location>
</feature>
<dbReference type="OrthoDB" id="21615at2759"/>
<name>A0A9P6I938_9PEZI</name>
<dbReference type="GeneID" id="62160086"/>
<dbReference type="Gene3D" id="3.40.50.720">
    <property type="entry name" value="NAD(P)-binding Rossmann-like Domain"/>
    <property type="match status" value="1"/>
</dbReference>
<evidence type="ECO:0000256" key="7">
    <source>
        <dbReference type="ARBA" id="ARBA00049197"/>
    </source>
</evidence>
<gene>
    <name evidence="11" type="ORF">CkaCkLH20_04293</name>
</gene>
<protein>
    <recommendedName>
        <fullName evidence="3">3-hydroxyisobutyrate dehydrogenase</fullName>
        <ecNumber evidence="3">1.1.1.31</ecNumber>
    </recommendedName>
</protein>
<keyword evidence="6" id="KW-0520">NAD</keyword>
<dbReference type="RefSeq" id="XP_038747716.1">
    <property type="nucleotide sequence ID" value="XM_038887012.1"/>
</dbReference>
<dbReference type="Proteomes" id="UP000781932">
    <property type="component" value="Unassembled WGS sequence"/>
</dbReference>
<dbReference type="PANTHER" id="PTHR22981:SF81">
    <property type="entry name" value="DEHYDROGENASE, PUTATIVE-RELATED"/>
    <property type="match status" value="1"/>
</dbReference>
<dbReference type="Pfam" id="PF03446">
    <property type="entry name" value="NAD_binding_2"/>
    <property type="match status" value="1"/>
</dbReference>
<dbReference type="GO" id="GO:0050661">
    <property type="term" value="F:NADP binding"/>
    <property type="evidence" value="ECO:0007669"/>
    <property type="project" value="InterPro"/>
</dbReference>
<evidence type="ECO:0000256" key="2">
    <source>
        <dbReference type="ARBA" id="ARBA00006013"/>
    </source>
</evidence>
<dbReference type="GO" id="GO:0008442">
    <property type="term" value="F:3-hydroxyisobutyrate dehydrogenase activity"/>
    <property type="evidence" value="ECO:0007669"/>
    <property type="project" value="UniProtKB-EC"/>
</dbReference>
<dbReference type="InterPro" id="IPR002204">
    <property type="entry name" value="3-OH-isobutyrate_DH-rel_CS"/>
</dbReference>
<dbReference type="InterPro" id="IPR015815">
    <property type="entry name" value="HIBADH-related"/>
</dbReference>
<keyword evidence="4" id="KW-0101">Branched-chain amino acid catabolism</keyword>
<dbReference type="InterPro" id="IPR036291">
    <property type="entry name" value="NAD(P)-bd_dom_sf"/>
</dbReference>
<organism evidence="11 12">
    <name type="scientific">Colletotrichum karsti</name>
    <dbReference type="NCBI Taxonomy" id="1095194"/>
    <lineage>
        <taxon>Eukaryota</taxon>
        <taxon>Fungi</taxon>
        <taxon>Dikarya</taxon>
        <taxon>Ascomycota</taxon>
        <taxon>Pezizomycotina</taxon>
        <taxon>Sordariomycetes</taxon>
        <taxon>Hypocreomycetidae</taxon>
        <taxon>Glomerellales</taxon>
        <taxon>Glomerellaceae</taxon>
        <taxon>Colletotrichum</taxon>
        <taxon>Colletotrichum boninense species complex</taxon>
    </lineage>
</organism>
<dbReference type="GO" id="GO:0006574">
    <property type="term" value="P:L-valine catabolic process"/>
    <property type="evidence" value="ECO:0007669"/>
    <property type="project" value="TreeGrafter"/>
</dbReference>
<keyword evidence="12" id="KW-1185">Reference proteome</keyword>
<keyword evidence="5" id="KW-0560">Oxidoreductase</keyword>
<dbReference type="EC" id="1.1.1.31" evidence="3"/>
<dbReference type="InterPro" id="IPR008927">
    <property type="entry name" value="6-PGluconate_DH-like_C_sf"/>
</dbReference>
<evidence type="ECO:0000256" key="4">
    <source>
        <dbReference type="ARBA" id="ARBA00022456"/>
    </source>
</evidence>
<dbReference type="PROSITE" id="PS00895">
    <property type="entry name" value="3_HYDROXYISOBUT_DH"/>
    <property type="match status" value="1"/>
</dbReference>
<dbReference type="Pfam" id="PF14833">
    <property type="entry name" value="NAD_binding_11"/>
    <property type="match status" value="1"/>
</dbReference>
<comment type="caution">
    <text evidence="11">The sequence shown here is derived from an EMBL/GenBank/DDBJ whole genome shotgun (WGS) entry which is preliminary data.</text>
</comment>
<dbReference type="EMBL" id="JAATWM020000011">
    <property type="protein sequence ID" value="KAF9878255.1"/>
    <property type="molecule type" value="Genomic_DNA"/>
</dbReference>
<evidence type="ECO:0000256" key="5">
    <source>
        <dbReference type="ARBA" id="ARBA00023002"/>
    </source>
</evidence>
<dbReference type="PANTHER" id="PTHR22981">
    <property type="entry name" value="3-HYDROXYISOBUTYRATE DEHYDROGENASE-RELATED"/>
    <property type="match status" value="1"/>
</dbReference>
<evidence type="ECO:0000259" key="9">
    <source>
        <dbReference type="Pfam" id="PF03446"/>
    </source>
</evidence>
<feature type="active site" evidence="8">
    <location>
        <position position="183"/>
    </location>
</feature>
<evidence type="ECO:0000313" key="12">
    <source>
        <dbReference type="Proteomes" id="UP000781932"/>
    </source>
</evidence>
<dbReference type="FunFam" id="1.10.1040.10:FF:000006">
    <property type="entry name" value="3-hydroxyisobutyrate dehydrogenase"/>
    <property type="match status" value="1"/>
</dbReference>
<comment type="pathway">
    <text evidence="1">Amino-acid degradation; L-valine degradation.</text>
</comment>
<reference evidence="11" key="1">
    <citation type="submission" date="2020-03" db="EMBL/GenBank/DDBJ databases">
        <authorList>
            <person name="He L."/>
        </authorList>
    </citation>
    <scope>NUCLEOTIDE SEQUENCE</scope>
    <source>
        <strain evidence="11">CkLH20</strain>
    </source>
</reference>
<dbReference type="SUPFAM" id="SSF48179">
    <property type="entry name" value="6-phosphogluconate dehydrogenase C-terminal domain-like"/>
    <property type="match status" value="1"/>
</dbReference>
<dbReference type="Gene3D" id="1.10.1040.10">
    <property type="entry name" value="N-(1-d-carboxylethyl)-l-norvaline Dehydrogenase, domain 2"/>
    <property type="match status" value="1"/>
</dbReference>
<sequence length="320" mass="33555">MEGNIGFIGLGAMGSPMAKRIADALTDDSQVFVYDVVEAVLDELLASNPAKIQKAASPAAVAKQATTIISMVPEGRHVRDVYLDANTGINTVDLSKHLLIDCSTIDVATNLAVKKQIQESSPGVRMYDAPVTGGVQGAEKGTLAFFLGCAESDPSFPAVQKLLKTMGRQVISCGGPSLGLVTKLTNNYLSGLIAIASSEALNMGIRAGMDPVVLSRALSAGTAQNAICDKFNPVPGVLPEAPSSHGYRGGFKVQLMKKDFALAVDMAKDVGATLALGPEGLRVYEGASNDLNCRDRDSRVVYRYLGGIEDRAHGNRSNGA</sequence>
<dbReference type="PIRSF" id="PIRSF000103">
    <property type="entry name" value="HIBADH"/>
    <property type="match status" value="1"/>
</dbReference>